<evidence type="ECO:0000256" key="5">
    <source>
        <dbReference type="ARBA" id="ARBA00022723"/>
    </source>
</evidence>
<evidence type="ECO:0000256" key="1">
    <source>
        <dbReference type="ARBA" id="ARBA00001947"/>
    </source>
</evidence>
<dbReference type="FunFam" id="3.40.630.10:FF:000056">
    <property type="entry name" value="Zinc carboxypeptidase"/>
    <property type="match status" value="1"/>
</dbReference>
<dbReference type="GO" id="GO:0008270">
    <property type="term" value="F:zinc ion binding"/>
    <property type="evidence" value="ECO:0007669"/>
    <property type="project" value="InterPro"/>
</dbReference>
<dbReference type="InterPro" id="IPR036990">
    <property type="entry name" value="M14A-like_propep"/>
</dbReference>
<dbReference type="PANTHER" id="PTHR11705:SF131">
    <property type="entry name" value="SHKT DOMAIN-CONTAINING PROTEIN"/>
    <property type="match status" value="1"/>
</dbReference>
<keyword evidence="6" id="KW-0732">Signal</keyword>
<reference evidence="13 14" key="2">
    <citation type="submission" date="2018-11" db="EMBL/GenBank/DDBJ databases">
        <authorList>
            <consortium name="Pathogen Informatics"/>
        </authorList>
    </citation>
    <scope>NUCLEOTIDE SEQUENCE [LARGE SCALE GENOMIC DNA]</scope>
</reference>
<dbReference type="PANTHER" id="PTHR11705">
    <property type="entry name" value="PROTEASE FAMILY M14 CARBOXYPEPTIDASE A,B"/>
    <property type="match status" value="1"/>
</dbReference>
<keyword evidence="7" id="KW-0378">Hydrolase</keyword>
<sequence>MVDFWKPPSLVNETVDFMVNSKFRDKLHQFLDEHSIDYNIIIDDVHQFYAIALSYLQQIDELTPRQAILFGNQRRFQDESSSKLDLVMGEYHSYDAIVWWLKSLEERFPEIVEVISIGITAEGRNIFGAKLGTKNVNKTGVIWIDAGIHAREWASVHTALYFIKKLVTDYFIDPKTTEYFELLDIYIYPCLNPDGYEYTRSAPNDPSVRLWRKNRGLGEQCERRDGKERCCRGVDLNRNFAFYFAVSQCYFKRFLVMNVTFSIPETGSSYSPCSEIYHGKYAFSEKETRAVRDAVLSLRHRMKSYITLHTYSQLWVYPYSNKRFAYSDDVDDLKAVAKQAVESLRRLYGTKYRYGTGPEIIYAYSGGSADWAKKTARVKYSYTIELRPSYFCTLLLNEVSNIAAWNGFVLDKRQLIPTGRETYEGVKVVIDKVIAESRHRGMYILISNFI</sequence>
<evidence type="ECO:0000256" key="8">
    <source>
        <dbReference type="ARBA" id="ARBA00022833"/>
    </source>
</evidence>
<evidence type="ECO:0000256" key="4">
    <source>
        <dbReference type="ARBA" id="ARBA00022670"/>
    </source>
</evidence>
<evidence type="ECO:0000256" key="7">
    <source>
        <dbReference type="ARBA" id="ARBA00022801"/>
    </source>
</evidence>
<keyword evidence="10" id="KW-1015">Disulfide bond</keyword>
<comment type="cofactor">
    <cofactor evidence="1">
        <name>Zn(2+)</name>
        <dbReference type="ChEBI" id="CHEBI:29105"/>
    </cofactor>
</comment>
<dbReference type="Proteomes" id="UP000276776">
    <property type="component" value="Unassembled WGS sequence"/>
</dbReference>
<evidence type="ECO:0000313" key="13">
    <source>
        <dbReference type="EMBL" id="VDM95238.1"/>
    </source>
</evidence>
<evidence type="ECO:0000256" key="11">
    <source>
        <dbReference type="PROSITE-ProRule" id="PRU01379"/>
    </source>
</evidence>
<comment type="similarity">
    <text evidence="2 11">Belongs to the peptidase M14 family.</text>
</comment>
<dbReference type="EMBL" id="UYYF01000020">
    <property type="protein sequence ID" value="VDM95238.1"/>
    <property type="molecule type" value="Genomic_DNA"/>
</dbReference>
<evidence type="ECO:0000256" key="9">
    <source>
        <dbReference type="ARBA" id="ARBA00023049"/>
    </source>
</evidence>
<evidence type="ECO:0000313" key="14">
    <source>
        <dbReference type="Proteomes" id="UP000276776"/>
    </source>
</evidence>
<evidence type="ECO:0000256" key="6">
    <source>
        <dbReference type="ARBA" id="ARBA00022729"/>
    </source>
</evidence>
<keyword evidence="14" id="KW-1185">Reference proteome</keyword>
<dbReference type="SUPFAM" id="SSF53187">
    <property type="entry name" value="Zn-dependent exopeptidases"/>
    <property type="match status" value="1"/>
</dbReference>
<dbReference type="GO" id="GO:0004181">
    <property type="term" value="F:metallocarboxypeptidase activity"/>
    <property type="evidence" value="ECO:0007669"/>
    <property type="project" value="InterPro"/>
</dbReference>
<dbReference type="SUPFAM" id="SSF54897">
    <property type="entry name" value="Protease propeptides/inhibitors"/>
    <property type="match status" value="1"/>
</dbReference>
<dbReference type="AlphaFoldDB" id="A0A0N5CJU4"/>
<dbReference type="Gene3D" id="3.40.630.10">
    <property type="entry name" value="Zn peptidases"/>
    <property type="match status" value="1"/>
</dbReference>
<evidence type="ECO:0000256" key="10">
    <source>
        <dbReference type="ARBA" id="ARBA00023157"/>
    </source>
</evidence>
<dbReference type="GO" id="GO:0006508">
    <property type="term" value="P:proteolysis"/>
    <property type="evidence" value="ECO:0007669"/>
    <property type="project" value="UniProtKB-KW"/>
</dbReference>
<gene>
    <name evidence="13" type="ORF">TCLT_LOCUS314</name>
</gene>
<name>A0A0N5CJU4_THECL</name>
<dbReference type="Pfam" id="PF02244">
    <property type="entry name" value="Propep_M14"/>
    <property type="match status" value="1"/>
</dbReference>
<reference evidence="15" key="1">
    <citation type="submission" date="2016-04" db="UniProtKB">
        <authorList>
            <consortium name="WormBaseParasite"/>
        </authorList>
    </citation>
    <scope>IDENTIFICATION</scope>
</reference>
<feature type="domain" description="Peptidase M14" evidence="12">
    <location>
        <begin position="90"/>
        <end position="433"/>
    </location>
</feature>
<dbReference type="InterPro" id="IPR000834">
    <property type="entry name" value="Peptidase_M14"/>
</dbReference>
<dbReference type="PROSITE" id="PS00133">
    <property type="entry name" value="CARBOXYPEPT_ZN_2"/>
    <property type="match status" value="1"/>
</dbReference>
<evidence type="ECO:0000256" key="2">
    <source>
        <dbReference type="ARBA" id="ARBA00005988"/>
    </source>
</evidence>
<dbReference type="WBParaSite" id="TCLT_0000031301-mRNA-1">
    <property type="protein sequence ID" value="TCLT_0000031301-mRNA-1"/>
    <property type="gene ID" value="TCLT_0000031301"/>
</dbReference>
<dbReference type="Pfam" id="PF00246">
    <property type="entry name" value="Peptidase_M14"/>
    <property type="match status" value="1"/>
</dbReference>
<dbReference type="InterPro" id="IPR057247">
    <property type="entry name" value="CARBOXYPEPT_ZN_2"/>
</dbReference>
<dbReference type="CDD" id="cd03860">
    <property type="entry name" value="M14_CP_A-B_like"/>
    <property type="match status" value="1"/>
</dbReference>
<keyword evidence="8" id="KW-0862">Zinc</keyword>
<keyword evidence="9" id="KW-0482">Metalloprotease</keyword>
<dbReference type="InterPro" id="IPR003146">
    <property type="entry name" value="M14A_act_pep"/>
</dbReference>
<accession>A0A0N5CJU4</accession>
<proteinExistence type="inferred from homology"/>
<dbReference type="GO" id="GO:0005615">
    <property type="term" value="C:extracellular space"/>
    <property type="evidence" value="ECO:0007669"/>
    <property type="project" value="TreeGrafter"/>
</dbReference>
<organism evidence="15">
    <name type="scientific">Thelazia callipaeda</name>
    <name type="common">Oriental eyeworm</name>
    <name type="synonym">Parasitic nematode</name>
    <dbReference type="NCBI Taxonomy" id="103827"/>
    <lineage>
        <taxon>Eukaryota</taxon>
        <taxon>Metazoa</taxon>
        <taxon>Ecdysozoa</taxon>
        <taxon>Nematoda</taxon>
        <taxon>Chromadorea</taxon>
        <taxon>Rhabditida</taxon>
        <taxon>Spirurina</taxon>
        <taxon>Spiruromorpha</taxon>
        <taxon>Thelazioidea</taxon>
        <taxon>Thelaziidae</taxon>
        <taxon>Thelazia</taxon>
    </lineage>
</organism>
<evidence type="ECO:0000259" key="12">
    <source>
        <dbReference type="PROSITE" id="PS52035"/>
    </source>
</evidence>
<keyword evidence="3" id="KW-0121">Carboxypeptidase</keyword>
<dbReference type="PRINTS" id="PR00765">
    <property type="entry name" value="CRBOXYPTASEA"/>
</dbReference>
<protein>
    <submittedName>
        <fullName evidence="15">Peptidase_M14 domain-containing protein</fullName>
    </submittedName>
</protein>
<dbReference type="OrthoDB" id="3626597at2759"/>
<dbReference type="SMART" id="SM00631">
    <property type="entry name" value="Zn_pept"/>
    <property type="match status" value="1"/>
</dbReference>
<keyword evidence="4" id="KW-0645">Protease</keyword>
<keyword evidence="5" id="KW-0479">Metal-binding</keyword>
<dbReference type="Gene3D" id="3.30.70.340">
    <property type="entry name" value="Metallocarboxypeptidase-like"/>
    <property type="match status" value="1"/>
</dbReference>
<evidence type="ECO:0000256" key="3">
    <source>
        <dbReference type="ARBA" id="ARBA00022645"/>
    </source>
</evidence>
<dbReference type="STRING" id="103827.A0A0N5CJU4"/>
<dbReference type="PROSITE" id="PS52035">
    <property type="entry name" value="PEPTIDASE_M14"/>
    <property type="match status" value="1"/>
</dbReference>
<feature type="active site" description="Proton donor/acceptor" evidence="11">
    <location>
        <position position="385"/>
    </location>
</feature>
<evidence type="ECO:0000313" key="15">
    <source>
        <dbReference type="WBParaSite" id="TCLT_0000031301-mRNA-1"/>
    </source>
</evidence>
<dbReference type="OMA" id="TKYRHGT"/>